<feature type="compositionally biased region" description="Polar residues" evidence="1">
    <location>
        <begin position="337"/>
        <end position="353"/>
    </location>
</feature>
<dbReference type="AlphaFoldDB" id="A0AAJ0MMQ2"/>
<evidence type="ECO:0000313" key="3">
    <source>
        <dbReference type="Proteomes" id="UP001285908"/>
    </source>
</evidence>
<dbReference type="RefSeq" id="XP_062688830.1">
    <property type="nucleotide sequence ID" value="XM_062838436.1"/>
</dbReference>
<organism evidence="2 3">
    <name type="scientific">Neurospora hispaniola</name>
    <dbReference type="NCBI Taxonomy" id="588809"/>
    <lineage>
        <taxon>Eukaryota</taxon>
        <taxon>Fungi</taxon>
        <taxon>Dikarya</taxon>
        <taxon>Ascomycota</taxon>
        <taxon>Pezizomycotina</taxon>
        <taxon>Sordariomycetes</taxon>
        <taxon>Sordariomycetidae</taxon>
        <taxon>Sordariales</taxon>
        <taxon>Sordariaceae</taxon>
        <taxon>Neurospora</taxon>
    </lineage>
</organism>
<accession>A0AAJ0MMQ2</accession>
<comment type="caution">
    <text evidence="2">The sequence shown here is derived from an EMBL/GenBank/DDBJ whole genome shotgun (WGS) entry which is preliminary data.</text>
</comment>
<evidence type="ECO:0000256" key="1">
    <source>
        <dbReference type="SAM" id="MobiDB-lite"/>
    </source>
</evidence>
<dbReference type="Proteomes" id="UP001285908">
    <property type="component" value="Unassembled WGS sequence"/>
</dbReference>
<dbReference type="InterPro" id="IPR052973">
    <property type="entry name" value="Fungal_sec-metab_reg_TF"/>
</dbReference>
<name>A0AAJ0MMQ2_9PEZI</name>
<dbReference type="EMBL" id="JAULSX010000009">
    <property type="protein sequence ID" value="KAK3486067.1"/>
    <property type="molecule type" value="Genomic_DNA"/>
</dbReference>
<protein>
    <submittedName>
        <fullName evidence="2">Uncharacterized protein</fullName>
    </submittedName>
</protein>
<reference evidence="2 3" key="1">
    <citation type="journal article" date="2023" name="Mol. Phylogenet. Evol.">
        <title>Genome-scale phylogeny and comparative genomics of the fungal order Sordariales.</title>
        <authorList>
            <person name="Hensen N."/>
            <person name="Bonometti L."/>
            <person name="Westerberg I."/>
            <person name="Brannstrom I.O."/>
            <person name="Guillou S."/>
            <person name="Cros-Aarteil S."/>
            <person name="Calhoun S."/>
            <person name="Haridas S."/>
            <person name="Kuo A."/>
            <person name="Mondo S."/>
            <person name="Pangilinan J."/>
            <person name="Riley R."/>
            <person name="LaButti K."/>
            <person name="Andreopoulos B."/>
            <person name="Lipzen A."/>
            <person name="Chen C."/>
            <person name="Yan M."/>
            <person name="Daum C."/>
            <person name="Ng V."/>
            <person name="Clum A."/>
            <person name="Steindorff A."/>
            <person name="Ohm R.A."/>
            <person name="Martin F."/>
            <person name="Silar P."/>
            <person name="Natvig D.O."/>
            <person name="Lalanne C."/>
            <person name="Gautier V."/>
            <person name="Ament-Velasquez S.L."/>
            <person name="Kruys A."/>
            <person name="Hutchinson M.I."/>
            <person name="Powell A.J."/>
            <person name="Barry K."/>
            <person name="Miller A.N."/>
            <person name="Grigoriev I.V."/>
            <person name="Debuchy R."/>
            <person name="Gladieux P."/>
            <person name="Hiltunen Thoren M."/>
            <person name="Johannesson H."/>
        </authorList>
    </citation>
    <scope>NUCLEOTIDE SEQUENCE [LARGE SCALE GENOMIC DNA]</scope>
    <source>
        <strain evidence="2 3">FGSC 10403</strain>
    </source>
</reference>
<proteinExistence type="predicted"/>
<feature type="region of interest" description="Disordered" evidence="1">
    <location>
        <begin position="318"/>
        <end position="363"/>
    </location>
</feature>
<dbReference type="GeneID" id="87876058"/>
<gene>
    <name evidence="2" type="ORF">B0T23DRAFT_399629</name>
</gene>
<dbReference type="PANTHER" id="PTHR35392">
    <property type="entry name" value="ZN(II)2CYS6 TRANSCRIPTION FACTOR (EUROFUNG)-RELATED-RELATED"/>
    <property type="match status" value="1"/>
</dbReference>
<evidence type="ECO:0000313" key="2">
    <source>
        <dbReference type="EMBL" id="KAK3486067.1"/>
    </source>
</evidence>
<sequence>MAFQPPTDHLGPFPHSSFFENSLVGSAEPYDDSNPDLFSVSFPIPPGLWSDLNWEGIDFNHSPDAAYPSSSRILGPRPTHQAALLNLIPLPAPASAPRLPNPSSQAYPEPHDIVSDQALDCHASPNAGLASSPCGIIHPPQMIGVDAYSSLPRGTSGSGEDNGLYSAPPGYRWPTSESHHKVQSWNFGAKQPTANLNSANPGQHQHSYGAFHLNLNHLSSSINYAPVLADAVASSQPCQPVGASGHSGWSDQENGSHLIQEYVDELTDAVNQWLDPQEDLYNWVTQPCDGYDGHDVDREAIGFDHSVGVQSPLDGCGSLIPYSTSRTPQLRDDPRTPSLSTSATTPESTGNSGPPTPEPSLPKRICKSQSATFQFVQYTAGSDIGDRTSKKRLTYDDDDKDGSAKIVRKDVMRDQEGTVKGFQFVFHPREKPVKKVRKTEEQKRTSALARKNGCDLHEKGPFESCGACPNPRTKPIQVEMFANNRQSFAGPAVNEPLFIKRETVFRLTDFSKPDVGVIRLELTQNIGKHHLVVYASQFEPLPGDKLSYTPTADRRTGRKHNIPMPHFCLTNYDEVHLNILKYFHSSKQDYLHMLKGNGSLTWDIVSMAIEYARTKKCSLVDTALDLWVICRMIEDPWELLENNELGVSRVNLPGTKFHGKIPIPPMMDTQLDQVIIQTVLNHLRGKLIRLFERNISPAKPETWFETFLASFIMLTHIERLAAHSVRHAETHTMPTKYSNTKFLEQAFHTAKIILSRFHYACNGSVPLGLDWKASQVSSMAKLGPKEVEFMQRIQKEFKKREHDLRNLPSKHEYETDGHWYHQLFIEDWDTSPVEVKDPYE</sequence>
<dbReference type="PANTHER" id="PTHR35392:SF3">
    <property type="entry name" value="ZN(2)-C6 FUNGAL-TYPE DOMAIN-CONTAINING PROTEIN"/>
    <property type="match status" value="1"/>
</dbReference>
<keyword evidence="3" id="KW-1185">Reference proteome</keyword>